<dbReference type="Proteomes" id="UP001140234">
    <property type="component" value="Unassembled WGS sequence"/>
</dbReference>
<evidence type="ECO:0000313" key="1">
    <source>
        <dbReference type="EMBL" id="KAJ2775148.1"/>
    </source>
</evidence>
<comment type="caution">
    <text evidence="1">The sequence shown here is derived from an EMBL/GenBank/DDBJ whole genome shotgun (WGS) entry which is preliminary data.</text>
</comment>
<keyword evidence="2" id="KW-1185">Reference proteome</keyword>
<accession>A0ACC1K7X3</accession>
<protein>
    <submittedName>
        <fullName evidence="1">Uncharacterized protein</fullName>
    </submittedName>
</protein>
<sequence length="601" mass="66449">MEAPYARIGHGAPALLGPLARSEDAHSGPRGSAGSSVSLAPGGALAAEEYGADSDSLGTPYSCHEADERRWPQALRRGPWWHFHSAADSTRPKTRILPSVAAAIMPTTILFVLTSVEGSWIMEGPGYNGFRVEKGGGYIAGNAVAVAIAFLSALTIGMRSIDGLRRYFSLTVAMLSQVLINLLLGGVCVMVGAIYQRNNINDRRVWITPEYPCIYAGAFLAFLQAGLLIADYLTTPNFNQRGHGLGGPAMQTAIFLANVVAIWTGFGSMIFDSVEDAAFWHPYNSCFAAWVLLITTGATVQDIRTTNSLVFIFFWLPIGVLLMFVFFWCFGWGFVQRFDEKPLRRICEAEDRLRAAYRELRRSTSKELDLHLHHRIASLRQHVARLQSRRLGYFTVLFVVGVVLKICSWLLASLIFTRTEAGWSYWDSMVFLFFTLLTVGMQGRVPSSSTGMPLYHTYTYLDILCTAALDAMLLHIVWNLVPWRRVGAAMMARVLRVRARLTRRRRAPEGEEVAPPGAVQGPPAAMATPDRGAADYAAFAFGQAADRLEDAAHAAVRLRELLVQKAASKDELREFDRLLEAVEERISDIHLDEKAAAGRQK</sequence>
<gene>
    <name evidence="1" type="ORF">IWQ57_000527</name>
</gene>
<evidence type="ECO:0000313" key="2">
    <source>
        <dbReference type="Proteomes" id="UP001140234"/>
    </source>
</evidence>
<proteinExistence type="predicted"/>
<organism evidence="1 2">
    <name type="scientific">Coemansia nantahalensis</name>
    <dbReference type="NCBI Taxonomy" id="2789366"/>
    <lineage>
        <taxon>Eukaryota</taxon>
        <taxon>Fungi</taxon>
        <taxon>Fungi incertae sedis</taxon>
        <taxon>Zoopagomycota</taxon>
        <taxon>Kickxellomycotina</taxon>
        <taxon>Kickxellomycetes</taxon>
        <taxon>Kickxellales</taxon>
        <taxon>Kickxellaceae</taxon>
        <taxon>Coemansia</taxon>
    </lineage>
</organism>
<name>A0ACC1K7X3_9FUNG</name>
<dbReference type="EMBL" id="JANBUJ010000036">
    <property type="protein sequence ID" value="KAJ2775148.1"/>
    <property type="molecule type" value="Genomic_DNA"/>
</dbReference>
<reference evidence="1" key="1">
    <citation type="submission" date="2022-07" db="EMBL/GenBank/DDBJ databases">
        <title>Phylogenomic reconstructions and comparative analyses of Kickxellomycotina fungi.</title>
        <authorList>
            <person name="Reynolds N.K."/>
            <person name="Stajich J.E."/>
            <person name="Barry K."/>
            <person name="Grigoriev I.V."/>
            <person name="Crous P."/>
            <person name="Smith M.E."/>
        </authorList>
    </citation>
    <scope>NUCLEOTIDE SEQUENCE</scope>
    <source>
        <strain evidence="1">CBS 109366</strain>
    </source>
</reference>